<dbReference type="Proteomes" id="UP000695000">
    <property type="component" value="Unplaced"/>
</dbReference>
<evidence type="ECO:0000256" key="4">
    <source>
        <dbReference type="ARBA" id="ARBA00023136"/>
    </source>
</evidence>
<keyword evidence="6" id="KW-1133">Transmembrane helix</keyword>
<evidence type="ECO:0000313" key="8">
    <source>
        <dbReference type="RefSeq" id="XP_017772690.1"/>
    </source>
</evidence>
<dbReference type="PROSITE" id="PS00379">
    <property type="entry name" value="CDP_ALCOHOL_P_TRANSF"/>
    <property type="match status" value="1"/>
</dbReference>
<comment type="similarity">
    <text evidence="2 5">Belongs to the CDP-alcohol phosphatidyltransferase class-I family.</text>
</comment>
<proteinExistence type="inferred from homology"/>
<evidence type="ECO:0000256" key="5">
    <source>
        <dbReference type="RuleBase" id="RU003750"/>
    </source>
</evidence>
<dbReference type="PANTHER" id="PTHR10414">
    <property type="entry name" value="ETHANOLAMINEPHOSPHOTRANSFERASE"/>
    <property type="match status" value="1"/>
</dbReference>
<keyword evidence="3 5" id="KW-0808">Transferase</keyword>
<keyword evidence="7" id="KW-1185">Reference proteome</keyword>
<gene>
    <name evidence="8" type="primary">LOC108559838</name>
</gene>
<evidence type="ECO:0000256" key="6">
    <source>
        <dbReference type="SAM" id="Phobius"/>
    </source>
</evidence>
<feature type="transmembrane region" description="Helical" evidence="6">
    <location>
        <begin position="339"/>
        <end position="357"/>
    </location>
</feature>
<feature type="transmembrane region" description="Helical" evidence="6">
    <location>
        <begin position="47"/>
        <end position="71"/>
    </location>
</feature>
<name>A0ABM1MDP0_NICVS</name>
<dbReference type="RefSeq" id="XP_017772690.1">
    <property type="nucleotide sequence ID" value="XM_017917201.1"/>
</dbReference>
<dbReference type="Pfam" id="PF01066">
    <property type="entry name" value="CDP-OH_P_transf"/>
    <property type="match status" value="1"/>
</dbReference>
<comment type="subcellular location">
    <subcellularLocation>
        <location evidence="1">Membrane</location>
    </subcellularLocation>
</comment>
<dbReference type="InterPro" id="IPR048254">
    <property type="entry name" value="CDP_ALCOHOL_P_TRANSF_CS"/>
</dbReference>
<dbReference type="InterPro" id="IPR000462">
    <property type="entry name" value="CDP-OH_P_trans"/>
</dbReference>
<dbReference type="GeneID" id="108559838"/>
<feature type="transmembrane region" description="Helical" evidence="6">
    <location>
        <begin position="369"/>
        <end position="387"/>
    </location>
</feature>
<evidence type="ECO:0000256" key="2">
    <source>
        <dbReference type="ARBA" id="ARBA00010441"/>
    </source>
</evidence>
<evidence type="ECO:0000256" key="1">
    <source>
        <dbReference type="ARBA" id="ARBA00004370"/>
    </source>
</evidence>
<keyword evidence="6" id="KW-0812">Transmembrane</keyword>
<organism evidence="7 8">
    <name type="scientific">Nicrophorus vespilloides</name>
    <name type="common">Boreal carrion beetle</name>
    <dbReference type="NCBI Taxonomy" id="110193"/>
    <lineage>
        <taxon>Eukaryota</taxon>
        <taxon>Metazoa</taxon>
        <taxon>Ecdysozoa</taxon>
        <taxon>Arthropoda</taxon>
        <taxon>Hexapoda</taxon>
        <taxon>Insecta</taxon>
        <taxon>Pterygota</taxon>
        <taxon>Neoptera</taxon>
        <taxon>Endopterygota</taxon>
        <taxon>Coleoptera</taxon>
        <taxon>Polyphaga</taxon>
        <taxon>Staphyliniformia</taxon>
        <taxon>Silphidae</taxon>
        <taxon>Nicrophorinae</taxon>
        <taxon>Nicrophorus</taxon>
    </lineage>
</organism>
<accession>A0ABM1MDP0</accession>
<reference evidence="8" key="1">
    <citation type="submission" date="2025-08" db="UniProtKB">
        <authorList>
            <consortium name="RefSeq"/>
        </authorList>
    </citation>
    <scope>IDENTIFICATION</scope>
    <source>
        <tissue evidence="8">Whole Larva</tissue>
    </source>
</reference>
<dbReference type="PANTHER" id="PTHR10414:SF37">
    <property type="entry name" value="BB IN A BOXCAR, ISOFORM C"/>
    <property type="match status" value="1"/>
</dbReference>
<evidence type="ECO:0000256" key="3">
    <source>
        <dbReference type="ARBA" id="ARBA00022679"/>
    </source>
</evidence>
<sequence>MKFYKERLLSDVQLKRLGEHKYSCTSNSICDTLLQPWWNWLVSKVPIWLAPNLITLIGLFVNISTTLILVWYSPDAKSEAPRWTFALCGFGLFVYQSLDAIDGKQARRTGSANPLGELFDHGCDSVSTIFVALSACIAVQLGNYPEWMFFQCFCAMTLFYCAHWQTYVSGTLRFGKVDVTEAQYTIIGLHTVSALFGSNIWKTMLFNSPLELWCGIPIFTTICGLWSLVNMLKVIFTGGVGKNGSTVAVSCEWLMSMLICIVFYIGYAHLCIQCVQRIFKGGCGKNGSSVAIPGLEVELQLLPVYFACLVAVKLAYANLVIVFSGGAGKNGSTVAGTSVLSPIIPFSTVLLPAFIIYKKSTEAVYENNPALYTMAFGFVAAKITNRLVVAHMTKSEMEYMDWSLLGPAMLFLNQYFSTFIPEYFVLWLCMVYVTLDLLRYCYQICNEICLFLNIELFRISYPGGQQRVTSNLEKNGTNISKTLKVRRSNKNH</sequence>
<feature type="transmembrane region" description="Helical" evidence="6">
    <location>
        <begin position="304"/>
        <end position="327"/>
    </location>
</feature>
<feature type="transmembrane region" description="Helical" evidence="6">
    <location>
        <begin position="210"/>
        <end position="232"/>
    </location>
</feature>
<feature type="transmembrane region" description="Helical" evidence="6">
    <location>
        <begin position="83"/>
        <end position="101"/>
    </location>
</feature>
<dbReference type="InterPro" id="IPR014472">
    <property type="entry name" value="CHOPT"/>
</dbReference>
<evidence type="ECO:0000313" key="7">
    <source>
        <dbReference type="Proteomes" id="UP000695000"/>
    </source>
</evidence>
<feature type="transmembrane region" description="Helical" evidence="6">
    <location>
        <begin position="244"/>
        <end position="267"/>
    </location>
</feature>
<dbReference type="Gene3D" id="1.20.120.1760">
    <property type="match status" value="1"/>
</dbReference>
<protein>
    <submittedName>
        <fullName evidence="8">Choline/ethanolaminephosphotransferase 1 isoform X4</fullName>
    </submittedName>
</protein>
<dbReference type="InterPro" id="IPR043130">
    <property type="entry name" value="CDP-OH_PTrfase_TM_dom"/>
</dbReference>
<keyword evidence="4 6" id="KW-0472">Membrane</keyword>